<gene>
    <name evidence="5" type="primary">BLUS1</name>
    <name evidence="5" type="ORF">SDJN03_25569</name>
</gene>
<reference evidence="5 6" key="1">
    <citation type="journal article" date="2021" name="Hortic Res">
        <title>The domestication of Cucurbita argyrosperma as revealed by the genome of its wild relative.</title>
        <authorList>
            <person name="Barrera-Redondo J."/>
            <person name="Sanchez-de la Vega G."/>
            <person name="Aguirre-Liguori J.A."/>
            <person name="Castellanos-Morales G."/>
            <person name="Gutierrez-Guerrero Y.T."/>
            <person name="Aguirre-Dugua X."/>
            <person name="Aguirre-Planter E."/>
            <person name="Tenaillon M.I."/>
            <person name="Lira-Saade R."/>
            <person name="Eguiarte L.E."/>
        </authorList>
    </citation>
    <scope>NUCLEOTIDE SEQUENCE [LARGE SCALE GENOMIC DNA]</scope>
    <source>
        <strain evidence="5">JBR-2021</strain>
    </source>
</reference>
<dbReference type="PANTHER" id="PTHR48014:SF7">
    <property type="entry name" value="SERINE_THREONINE-PROTEIN KINASE BLUS1"/>
    <property type="match status" value="1"/>
</dbReference>
<name>A0AAV6M413_9ROSI</name>
<keyword evidence="2" id="KW-0175">Coiled coil</keyword>
<dbReference type="GO" id="GO:0043539">
    <property type="term" value="F:protein serine/threonine kinase activator activity"/>
    <property type="evidence" value="ECO:0007669"/>
    <property type="project" value="InterPro"/>
</dbReference>
<dbReference type="Proteomes" id="UP000685013">
    <property type="component" value="Chromosome 17"/>
</dbReference>
<keyword evidence="6" id="KW-1185">Reference proteome</keyword>
<dbReference type="PROSITE" id="PS50011">
    <property type="entry name" value="PROTEIN_KINASE_DOM"/>
    <property type="match status" value="1"/>
</dbReference>
<evidence type="ECO:0000256" key="2">
    <source>
        <dbReference type="SAM" id="Coils"/>
    </source>
</evidence>
<keyword evidence="5" id="KW-0418">Kinase</keyword>
<feature type="compositionally biased region" description="Acidic residues" evidence="3">
    <location>
        <begin position="478"/>
        <end position="523"/>
    </location>
</feature>
<comment type="similarity">
    <text evidence="1">Belongs to the protein kinase superfamily. STE Ser/Thr protein kinase family. STE20 subfamily.</text>
</comment>
<dbReference type="InterPro" id="IPR000719">
    <property type="entry name" value="Prot_kinase_dom"/>
</dbReference>
<dbReference type="AlphaFoldDB" id="A0AAV6M413"/>
<evidence type="ECO:0000256" key="3">
    <source>
        <dbReference type="SAM" id="MobiDB-lite"/>
    </source>
</evidence>
<dbReference type="GO" id="GO:0005524">
    <property type="term" value="F:ATP binding"/>
    <property type="evidence" value="ECO:0007669"/>
    <property type="project" value="InterPro"/>
</dbReference>
<dbReference type="EMBL" id="JAGKQH010000017">
    <property type="protein sequence ID" value="KAG6574930.1"/>
    <property type="molecule type" value="Genomic_DNA"/>
</dbReference>
<organism evidence="5 6">
    <name type="scientific">Cucurbita argyrosperma subsp. sororia</name>
    <dbReference type="NCBI Taxonomy" id="37648"/>
    <lineage>
        <taxon>Eukaryota</taxon>
        <taxon>Viridiplantae</taxon>
        <taxon>Streptophyta</taxon>
        <taxon>Embryophyta</taxon>
        <taxon>Tracheophyta</taxon>
        <taxon>Spermatophyta</taxon>
        <taxon>Magnoliopsida</taxon>
        <taxon>eudicotyledons</taxon>
        <taxon>Gunneridae</taxon>
        <taxon>Pentapetalae</taxon>
        <taxon>rosids</taxon>
        <taxon>fabids</taxon>
        <taxon>Cucurbitales</taxon>
        <taxon>Cucurbitaceae</taxon>
        <taxon>Cucurbiteae</taxon>
        <taxon>Cucurbita</taxon>
    </lineage>
</organism>
<dbReference type="InterPro" id="IPR047173">
    <property type="entry name" value="STRAD_A/B-like"/>
</dbReference>
<comment type="caution">
    <text evidence="5">The sequence shown here is derived from an EMBL/GenBank/DDBJ whole genome shotgun (WGS) entry which is preliminary data.</text>
</comment>
<evidence type="ECO:0000313" key="5">
    <source>
        <dbReference type="EMBL" id="KAG6574930.1"/>
    </source>
</evidence>
<keyword evidence="5" id="KW-0808">Transferase</keyword>
<dbReference type="PANTHER" id="PTHR48014">
    <property type="entry name" value="SERINE/THREONINE-PROTEIN KINASE FRAY2"/>
    <property type="match status" value="1"/>
</dbReference>
<dbReference type="GO" id="GO:0004672">
    <property type="term" value="F:protein kinase activity"/>
    <property type="evidence" value="ECO:0007669"/>
    <property type="project" value="InterPro"/>
</dbReference>
<evidence type="ECO:0000256" key="1">
    <source>
        <dbReference type="ARBA" id="ARBA00008874"/>
    </source>
</evidence>
<evidence type="ECO:0000313" key="6">
    <source>
        <dbReference type="Proteomes" id="UP000685013"/>
    </source>
</evidence>
<protein>
    <submittedName>
        <fullName evidence="5">Serine/threonine-protein kinase BLUS1</fullName>
    </submittedName>
</protein>
<feature type="domain" description="Protein kinase" evidence="4">
    <location>
        <begin position="28"/>
        <end position="285"/>
    </location>
</feature>
<proteinExistence type="inferred from homology"/>
<feature type="coiled-coil region" evidence="2">
    <location>
        <begin position="440"/>
        <end position="467"/>
    </location>
</feature>
<feature type="region of interest" description="Disordered" evidence="3">
    <location>
        <begin position="474"/>
        <end position="531"/>
    </location>
</feature>
<sequence length="531" mass="60383">MDRRQIQDQETSAAKGTHSKFPKVADEYEIQSQIGASDHSTVYKAICKSADTPTIVAIKIIDSNVEIDQTAITNINTNLSFINHPHILTPHCCFTAPDGRLWIVMPFIPAGPLQAIISQRFRTGLPDQFMSILINQLLRALVFLHEKGLVHKAVKASNIFFDTHGCVLLSDLDVSKEMKKDCSSVPYWDPPEEDYSFKSDVWSVGILAMEIAYGCPPIYDQKVIKAQFSKISRRFPYDLNLDNRSGKSVVPRKFGDTLKHFVGSCLAKDRFARASALSLLDHPFVKKGENSNFLFKSIAKGMVGIGEMFEQDKDRIIDLMKNEVQLGESSQGGGKVLRITGWDYNNFLFELEPDEESFGKRVRFRGETVFSYKEQEQCNKFDMKSLMHGGSSDEKKKEVDQAMDTETLATLLSSLLDNIDTQKEMVSMLMNHCGFMHDKDLEMVKQIKRLEDELAAEKEKSFQLELNFELLKLKLPDSDEEQEQEEYEPEPEPEQQPEREEEEGPREPEPEPEPEGGEKEEDVQALMQIFG</sequence>
<evidence type="ECO:0000259" key="4">
    <source>
        <dbReference type="PROSITE" id="PS50011"/>
    </source>
</evidence>
<feature type="non-terminal residue" evidence="5">
    <location>
        <position position="1"/>
    </location>
</feature>
<feature type="region of interest" description="Disordered" evidence="3">
    <location>
        <begin position="1"/>
        <end position="20"/>
    </location>
</feature>
<accession>A0AAV6M413</accession>
<dbReference type="Pfam" id="PF00069">
    <property type="entry name" value="Pkinase"/>
    <property type="match status" value="1"/>
</dbReference>